<dbReference type="RefSeq" id="WP_163482339.1">
    <property type="nucleotide sequence ID" value="NZ_JAAGWF010000015.1"/>
</dbReference>
<dbReference type="Gene3D" id="2.40.30.100">
    <property type="entry name" value="AF2212/PG0164-like"/>
    <property type="match status" value="1"/>
</dbReference>
<comment type="caution">
    <text evidence="1">The sequence shown here is derived from an EMBL/GenBank/DDBJ whole genome shotgun (WGS) entry which is preliminary data.</text>
</comment>
<dbReference type="Pfam" id="PF08922">
    <property type="entry name" value="DUF1905"/>
    <property type="match status" value="1"/>
</dbReference>
<dbReference type="Pfam" id="PF13376">
    <property type="entry name" value="OmdA"/>
    <property type="match status" value="1"/>
</dbReference>
<gene>
    <name evidence="1" type="ORF">GCU56_13885</name>
</gene>
<accession>A0A7K3W551</accession>
<keyword evidence="2" id="KW-1185">Reference proteome</keyword>
<dbReference type="AlphaFoldDB" id="A0A7K3W551"/>
<dbReference type="SUPFAM" id="SSF141694">
    <property type="entry name" value="AF2212/PG0164-like"/>
    <property type="match status" value="1"/>
</dbReference>
<dbReference type="EMBL" id="JAAGWF010000015">
    <property type="protein sequence ID" value="NEK58957.1"/>
    <property type="molecule type" value="Genomic_DNA"/>
</dbReference>
<sequence length="148" mass="15799">MEFRTTVVLGGKTATGLQVPDELVTALGSGKRPPVTVTLGGYGYRTTVAVMGGAYWVPLAAEHREAAGVAAGQDVDVRVELDTAPREVALPADLDAALDEAARATYTGLAPSHRKEWVRWVEEAKKPETRAARITTTVESLRAGKKTR</sequence>
<name>A0A7K3W551_9ACTN</name>
<evidence type="ECO:0000313" key="1">
    <source>
        <dbReference type="EMBL" id="NEK58957.1"/>
    </source>
</evidence>
<dbReference type="Proteomes" id="UP000470246">
    <property type="component" value="Unassembled WGS sequence"/>
</dbReference>
<reference evidence="1 2" key="1">
    <citation type="submission" date="2020-02" db="EMBL/GenBank/DDBJ databases">
        <title>Geodermatophilus sabuli CPCC 205279 I12A-02694.</title>
        <authorList>
            <person name="Jiang Z."/>
        </authorList>
    </citation>
    <scope>NUCLEOTIDE SEQUENCE [LARGE SCALE GENOMIC DNA]</scope>
    <source>
        <strain evidence="1 2">I12A-02694</strain>
    </source>
</reference>
<dbReference type="InterPro" id="IPR015018">
    <property type="entry name" value="DUF1905"/>
</dbReference>
<proteinExistence type="predicted"/>
<evidence type="ECO:0000313" key="2">
    <source>
        <dbReference type="Proteomes" id="UP000470246"/>
    </source>
</evidence>
<protein>
    <submittedName>
        <fullName evidence="1">DUF1905 domain-containing protein</fullName>
    </submittedName>
</protein>
<dbReference type="InterPro" id="IPR037079">
    <property type="entry name" value="AF2212/PG0164-like_sf"/>
</dbReference>
<organism evidence="1 2">
    <name type="scientific">Geodermatophilus sabuli</name>
    <dbReference type="NCBI Taxonomy" id="1564158"/>
    <lineage>
        <taxon>Bacteria</taxon>
        <taxon>Bacillati</taxon>
        <taxon>Actinomycetota</taxon>
        <taxon>Actinomycetes</taxon>
        <taxon>Geodermatophilales</taxon>
        <taxon>Geodermatophilaceae</taxon>
        <taxon>Geodermatophilus</taxon>
    </lineage>
</organism>